<feature type="domain" description="CS" evidence="3">
    <location>
        <begin position="50"/>
        <end position="137"/>
    </location>
</feature>
<feature type="domain" description="SGS" evidence="2">
    <location>
        <begin position="122"/>
        <end position="196"/>
    </location>
</feature>
<dbReference type="PROSITE" id="PS51048">
    <property type="entry name" value="SGS"/>
    <property type="match status" value="1"/>
</dbReference>
<dbReference type="PANTHER" id="PTHR47686:SF1">
    <property type="entry name" value="CALCYCLIN-BINDING PROTEIN"/>
    <property type="match status" value="1"/>
</dbReference>
<dbReference type="InterPro" id="IPR008978">
    <property type="entry name" value="HSP20-like_chaperone"/>
</dbReference>
<accession>L1LDI7</accession>
<dbReference type="KEGG" id="beq:BEWA_053850"/>
<dbReference type="eggNOG" id="KOG3260">
    <property type="taxonomic scope" value="Eukaryota"/>
</dbReference>
<dbReference type="PROSITE" id="PS51203">
    <property type="entry name" value="CS"/>
    <property type="match status" value="1"/>
</dbReference>
<dbReference type="RefSeq" id="XP_004832781.1">
    <property type="nucleotide sequence ID" value="XM_004832724.1"/>
</dbReference>
<dbReference type="PANTHER" id="PTHR47686">
    <property type="entry name" value="SGS DOMAIN-CONTAINING PROTEIN"/>
    <property type="match status" value="1"/>
</dbReference>
<dbReference type="InterPro" id="IPR007699">
    <property type="entry name" value="SGS_dom"/>
</dbReference>
<name>L1LDI7_THEEQ</name>
<evidence type="ECO:0000259" key="2">
    <source>
        <dbReference type="PROSITE" id="PS51048"/>
    </source>
</evidence>
<dbReference type="CDD" id="cd06463">
    <property type="entry name" value="p23_like"/>
    <property type="match status" value="1"/>
</dbReference>
<dbReference type="AlphaFoldDB" id="L1LDI7"/>
<dbReference type="EMBL" id="ACOU01000003">
    <property type="protein sequence ID" value="EKX73329.1"/>
    <property type="molecule type" value="Genomic_DNA"/>
</dbReference>
<dbReference type="Proteomes" id="UP000031512">
    <property type="component" value="Unassembled WGS sequence"/>
</dbReference>
<evidence type="ECO:0000259" key="3">
    <source>
        <dbReference type="PROSITE" id="PS51203"/>
    </source>
</evidence>
<proteinExistence type="predicted"/>
<evidence type="ECO:0008006" key="6">
    <source>
        <dbReference type="Google" id="ProtNLM"/>
    </source>
</evidence>
<evidence type="ECO:0000256" key="1">
    <source>
        <dbReference type="SAM" id="MobiDB-lite"/>
    </source>
</evidence>
<evidence type="ECO:0000313" key="5">
    <source>
        <dbReference type="Proteomes" id="UP000031512"/>
    </source>
</evidence>
<evidence type="ECO:0000313" key="4">
    <source>
        <dbReference type="EMBL" id="EKX73329.1"/>
    </source>
</evidence>
<dbReference type="SUPFAM" id="SSF49764">
    <property type="entry name" value="HSP20-like chaperones"/>
    <property type="match status" value="1"/>
</dbReference>
<dbReference type="GeneID" id="15802936"/>
<dbReference type="VEuPathDB" id="PiroplasmaDB:BEWA_053850"/>
<dbReference type="Gene3D" id="2.60.40.790">
    <property type="match status" value="1"/>
</dbReference>
<keyword evidence="5" id="KW-1185">Reference proteome</keyword>
<dbReference type="OrthoDB" id="164025at2759"/>
<dbReference type="STRING" id="1537102.L1LDI7"/>
<protein>
    <recommendedName>
        <fullName evidence="6">Calcyclin-binding protein</fullName>
    </recommendedName>
</protein>
<sequence>MSAADIEEWRKLLAIATRPSVKSQIESFISTLESSAKLETVVPKPAVQFISIKSFSWDQTGKFVTILIPFTEEVSDVVIDYEAQLVDIKITSGAKHYQLKLKLYSEVLASGITWKFKSGYVHVKLPKASEGTWSSLSPEPAKKQPPKPSSDDNPQAMIMDLMKNLYNEGDDNMKRTIGKAWTEAMEKRMDSNFNLS</sequence>
<dbReference type="Pfam" id="PF04969">
    <property type="entry name" value="CS"/>
    <property type="match status" value="1"/>
</dbReference>
<comment type="caution">
    <text evidence="4">The sequence shown here is derived from an EMBL/GenBank/DDBJ whole genome shotgun (WGS) entry which is preliminary data.</text>
</comment>
<reference evidence="4 5" key="1">
    <citation type="journal article" date="2012" name="BMC Genomics">
        <title>Comparative genomic analysis and phylogenetic position of Theileria equi.</title>
        <authorList>
            <person name="Kappmeyer L.S."/>
            <person name="Thiagarajan M."/>
            <person name="Herndon D.R."/>
            <person name="Ramsay J.D."/>
            <person name="Caler E."/>
            <person name="Djikeng A."/>
            <person name="Gillespie J.J."/>
            <person name="Lau A.O."/>
            <person name="Roalson E.H."/>
            <person name="Silva J.C."/>
            <person name="Silva M.G."/>
            <person name="Suarez C.E."/>
            <person name="Ueti M.W."/>
            <person name="Nene V.M."/>
            <person name="Mealey R.H."/>
            <person name="Knowles D.P."/>
            <person name="Brayton K.A."/>
        </authorList>
    </citation>
    <scope>NUCLEOTIDE SEQUENCE [LARGE SCALE GENOMIC DNA]</scope>
    <source>
        <strain evidence="4 5">WA</strain>
    </source>
</reference>
<organism evidence="4 5">
    <name type="scientific">Theileria equi strain WA</name>
    <dbReference type="NCBI Taxonomy" id="1537102"/>
    <lineage>
        <taxon>Eukaryota</taxon>
        <taxon>Sar</taxon>
        <taxon>Alveolata</taxon>
        <taxon>Apicomplexa</taxon>
        <taxon>Aconoidasida</taxon>
        <taxon>Piroplasmida</taxon>
        <taxon>Theileriidae</taxon>
        <taxon>Theileria</taxon>
    </lineage>
</organism>
<gene>
    <name evidence="4" type="ORF">BEWA_053850</name>
</gene>
<dbReference type="InterPro" id="IPR007052">
    <property type="entry name" value="CS_dom"/>
</dbReference>
<feature type="region of interest" description="Disordered" evidence="1">
    <location>
        <begin position="130"/>
        <end position="154"/>
    </location>
</feature>